<dbReference type="AlphaFoldDB" id="A0A1A2VPX9"/>
<evidence type="ECO:0000313" key="2">
    <source>
        <dbReference type="Proteomes" id="UP000092207"/>
    </source>
</evidence>
<protein>
    <recommendedName>
        <fullName evidence="3">SseB protein N-terminal domain-containing protein</fullName>
    </recommendedName>
</protein>
<reference evidence="1 2" key="1">
    <citation type="submission" date="2016-06" db="EMBL/GenBank/DDBJ databases">
        <authorList>
            <person name="Kjaerup R.B."/>
            <person name="Dalgaard T.S."/>
            <person name="Juul-Madsen H.R."/>
        </authorList>
    </citation>
    <scope>NUCLEOTIDE SEQUENCE [LARGE SCALE GENOMIC DNA]</scope>
    <source>
        <strain evidence="1 2">E2838</strain>
    </source>
</reference>
<dbReference type="RefSeq" id="WP_067305846.1">
    <property type="nucleotide sequence ID" value="NZ_LZJY01000211.1"/>
</dbReference>
<organism evidence="1 2">
    <name type="scientific">Mycobacterium scrofulaceum</name>
    <dbReference type="NCBI Taxonomy" id="1783"/>
    <lineage>
        <taxon>Bacteria</taxon>
        <taxon>Bacillati</taxon>
        <taxon>Actinomycetota</taxon>
        <taxon>Actinomycetes</taxon>
        <taxon>Mycobacteriales</taxon>
        <taxon>Mycobacteriaceae</taxon>
        <taxon>Mycobacterium</taxon>
    </lineage>
</organism>
<accession>A0A1A2VPX9</accession>
<gene>
    <name evidence="1" type="ORF">A5679_17330</name>
</gene>
<proteinExistence type="predicted"/>
<name>A0A1A2VPX9_MYCSC</name>
<sequence length="111" mass="12898">MSLFRKKRHATHAVGEDKVYYSTPFGDTKDGKRKLFLLGRGEAQFFPVFRSRESLMAFYEQMNRANYMILEGDIQRVLETNRSIELMKDVAIVIEPLGANPVEIWPTRDRG</sequence>
<evidence type="ECO:0008006" key="3">
    <source>
        <dbReference type="Google" id="ProtNLM"/>
    </source>
</evidence>
<dbReference type="EMBL" id="LZJY01000211">
    <property type="protein sequence ID" value="OBI02935.1"/>
    <property type="molecule type" value="Genomic_DNA"/>
</dbReference>
<evidence type="ECO:0000313" key="1">
    <source>
        <dbReference type="EMBL" id="OBI02935.1"/>
    </source>
</evidence>
<dbReference type="Proteomes" id="UP000092207">
    <property type="component" value="Unassembled WGS sequence"/>
</dbReference>
<comment type="caution">
    <text evidence="1">The sequence shown here is derived from an EMBL/GenBank/DDBJ whole genome shotgun (WGS) entry which is preliminary data.</text>
</comment>